<organism evidence="10 11">
    <name type="scientific">Clostridium beijerinckii</name>
    <name type="common">Clostridium MP</name>
    <dbReference type="NCBI Taxonomy" id="1520"/>
    <lineage>
        <taxon>Bacteria</taxon>
        <taxon>Bacillati</taxon>
        <taxon>Bacillota</taxon>
        <taxon>Clostridia</taxon>
        <taxon>Eubacteriales</taxon>
        <taxon>Clostridiaceae</taxon>
        <taxon>Clostridium</taxon>
    </lineage>
</organism>
<dbReference type="Pfam" id="PF00512">
    <property type="entry name" value="HisKA"/>
    <property type="match status" value="1"/>
</dbReference>
<dbReference type="Gene3D" id="1.10.287.130">
    <property type="match status" value="1"/>
</dbReference>
<dbReference type="SMART" id="SM00388">
    <property type="entry name" value="HisKA"/>
    <property type="match status" value="1"/>
</dbReference>
<keyword evidence="5" id="KW-0808">Transferase</keyword>
<dbReference type="EMBL" id="MWMH01000004">
    <property type="protein sequence ID" value="OOP72858.1"/>
    <property type="molecule type" value="Genomic_DNA"/>
</dbReference>
<reference evidence="10 11" key="1">
    <citation type="submission" date="2017-02" db="EMBL/GenBank/DDBJ databases">
        <title>Genome sequence of Clostridium beijerinckii Br21.</title>
        <authorList>
            <person name="Fonseca B.C."/>
            <person name="Guazzaroni M.E."/>
            <person name="Riano-Pachon D.M."/>
            <person name="Reginatto V."/>
        </authorList>
    </citation>
    <scope>NUCLEOTIDE SEQUENCE [LARGE SCALE GENOMIC DNA]</scope>
    <source>
        <strain evidence="10 11">Br21</strain>
    </source>
</reference>
<dbReference type="FunFam" id="3.30.565.10:FF:000010">
    <property type="entry name" value="Sensor histidine kinase RcsC"/>
    <property type="match status" value="1"/>
</dbReference>
<dbReference type="PANTHER" id="PTHR43047">
    <property type="entry name" value="TWO-COMPONENT HISTIDINE PROTEIN KINASE"/>
    <property type="match status" value="1"/>
</dbReference>
<protein>
    <recommendedName>
        <fullName evidence="8">Circadian input-output histidine kinase CikA</fullName>
        <ecNumber evidence="3">2.7.13.3</ecNumber>
    </recommendedName>
</protein>
<dbReference type="CDD" id="cd00082">
    <property type="entry name" value="HisKA"/>
    <property type="match status" value="1"/>
</dbReference>
<comment type="similarity">
    <text evidence="2">In the N-terminal section; belongs to the phytochrome family.</text>
</comment>
<name>A0A1S9N5S2_CLOBE</name>
<keyword evidence="4" id="KW-0597">Phosphoprotein</keyword>
<dbReference type="SUPFAM" id="SSF47384">
    <property type="entry name" value="Homodimeric domain of signal transducing histidine kinase"/>
    <property type="match status" value="1"/>
</dbReference>
<evidence type="ECO:0000313" key="11">
    <source>
        <dbReference type="Proteomes" id="UP000190959"/>
    </source>
</evidence>
<gene>
    <name evidence="10" type="ORF">CBEIBR21_13660</name>
</gene>
<dbReference type="EC" id="2.7.13.3" evidence="3"/>
<evidence type="ECO:0000313" key="10">
    <source>
        <dbReference type="EMBL" id="OOP72858.1"/>
    </source>
</evidence>
<evidence type="ECO:0000256" key="4">
    <source>
        <dbReference type="ARBA" id="ARBA00022553"/>
    </source>
</evidence>
<feature type="domain" description="Histidine kinase" evidence="9">
    <location>
        <begin position="13"/>
        <end position="234"/>
    </location>
</feature>
<dbReference type="InterPro" id="IPR003594">
    <property type="entry name" value="HATPase_dom"/>
</dbReference>
<sequence length="235" mass="26683">MIDNIEKSMIVSKIIHDIKNPINGIMGFLQLLEDTTLNNQQLEYVNYIKECVDILLTITNKLLDLAKLESNKIELEEITFNLYDIIEKSIRPFSIKVNEKKLKLQVIIDSDVPFFVIGDPTRLTQVIMNLMSNAIKFTNEGEILLKISIDNNYIINNKVVFVVEDTGIGMTEEAINKIFKPFTQADKSISRNFGGTGLGLIICKELVEIMGGEIKVESYKGRGTKFTFTVELKRV</sequence>
<dbReference type="Proteomes" id="UP000190959">
    <property type="component" value="Unassembled WGS sequence"/>
</dbReference>
<comment type="catalytic activity">
    <reaction evidence="1">
        <text>ATP + protein L-histidine = ADP + protein N-phospho-L-histidine.</text>
        <dbReference type="EC" id="2.7.13.3"/>
    </reaction>
</comment>
<dbReference type="SUPFAM" id="SSF55874">
    <property type="entry name" value="ATPase domain of HSP90 chaperone/DNA topoisomerase II/histidine kinase"/>
    <property type="match status" value="1"/>
</dbReference>
<keyword evidence="7" id="KW-0902">Two-component regulatory system</keyword>
<dbReference type="AlphaFoldDB" id="A0A1S9N5S2"/>
<proteinExistence type="inferred from homology"/>
<dbReference type="Gene3D" id="3.30.565.10">
    <property type="entry name" value="Histidine kinase-like ATPase, C-terminal domain"/>
    <property type="match status" value="1"/>
</dbReference>
<dbReference type="InterPro" id="IPR005467">
    <property type="entry name" value="His_kinase_dom"/>
</dbReference>
<dbReference type="Pfam" id="PF02518">
    <property type="entry name" value="HATPase_c"/>
    <property type="match status" value="1"/>
</dbReference>
<dbReference type="PRINTS" id="PR00344">
    <property type="entry name" value="BCTRLSENSOR"/>
</dbReference>
<evidence type="ECO:0000256" key="1">
    <source>
        <dbReference type="ARBA" id="ARBA00000085"/>
    </source>
</evidence>
<dbReference type="InterPro" id="IPR036890">
    <property type="entry name" value="HATPase_C_sf"/>
</dbReference>
<dbReference type="CDD" id="cd16922">
    <property type="entry name" value="HATPase_EvgS-ArcB-TorS-like"/>
    <property type="match status" value="1"/>
</dbReference>
<dbReference type="SMART" id="SM00387">
    <property type="entry name" value="HATPase_c"/>
    <property type="match status" value="1"/>
</dbReference>
<dbReference type="PROSITE" id="PS50109">
    <property type="entry name" value="HIS_KIN"/>
    <property type="match status" value="1"/>
</dbReference>
<evidence type="ECO:0000256" key="5">
    <source>
        <dbReference type="ARBA" id="ARBA00022679"/>
    </source>
</evidence>
<dbReference type="PANTHER" id="PTHR43047:SF72">
    <property type="entry name" value="OSMOSENSING HISTIDINE PROTEIN KINASE SLN1"/>
    <property type="match status" value="1"/>
</dbReference>
<comment type="caution">
    <text evidence="10">The sequence shown here is derived from an EMBL/GenBank/DDBJ whole genome shotgun (WGS) entry which is preliminary data.</text>
</comment>
<dbReference type="InterPro" id="IPR004358">
    <property type="entry name" value="Sig_transdc_His_kin-like_C"/>
</dbReference>
<evidence type="ECO:0000256" key="7">
    <source>
        <dbReference type="ARBA" id="ARBA00023012"/>
    </source>
</evidence>
<dbReference type="RefSeq" id="WP_078115944.1">
    <property type="nucleotide sequence ID" value="NZ_MWMH01000004.1"/>
</dbReference>
<evidence type="ECO:0000256" key="6">
    <source>
        <dbReference type="ARBA" id="ARBA00022777"/>
    </source>
</evidence>
<dbReference type="GO" id="GO:0009927">
    <property type="term" value="F:histidine phosphotransfer kinase activity"/>
    <property type="evidence" value="ECO:0007669"/>
    <property type="project" value="TreeGrafter"/>
</dbReference>
<evidence type="ECO:0000256" key="8">
    <source>
        <dbReference type="ARBA" id="ARBA00074306"/>
    </source>
</evidence>
<accession>A0A1S9N5S2</accession>
<evidence type="ECO:0000256" key="3">
    <source>
        <dbReference type="ARBA" id="ARBA00012438"/>
    </source>
</evidence>
<dbReference type="InterPro" id="IPR003661">
    <property type="entry name" value="HisK_dim/P_dom"/>
</dbReference>
<keyword evidence="6" id="KW-0418">Kinase</keyword>
<evidence type="ECO:0000259" key="9">
    <source>
        <dbReference type="PROSITE" id="PS50109"/>
    </source>
</evidence>
<dbReference type="InterPro" id="IPR036097">
    <property type="entry name" value="HisK_dim/P_sf"/>
</dbReference>
<dbReference type="GO" id="GO:0000155">
    <property type="term" value="F:phosphorelay sensor kinase activity"/>
    <property type="evidence" value="ECO:0007669"/>
    <property type="project" value="InterPro"/>
</dbReference>
<dbReference type="GO" id="GO:0005886">
    <property type="term" value="C:plasma membrane"/>
    <property type="evidence" value="ECO:0007669"/>
    <property type="project" value="TreeGrafter"/>
</dbReference>
<evidence type="ECO:0000256" key="2">
    <source>
        <dbReference type="ARBA" id="ARBA00006402"/>
    </source>
</evidence>